<dbReference type="eggNOG" id="COG0127">
    <property type="taxonomic scope" value="Bacteria"/>
</dbReference>
<dbReference type="GO" id="GO:0000166">
    <property type="term" value="F:nucleotide binding"/>
    <property type="evidence" value="ECO:0007669"/>
    <property type="project" value="UniProtKB-KW"/>
</dbReference>
<evidence type="ECO:0000256" key="4">
    <source>
        <dbReference type="ARBA" id="ARBA00022741"/>
    </source>
</evidence>
<reference evidence="12 13" key="1">
    <citation type="submission" date="2012-06" db="EMBL/GenBank/DDBJ databases">
        <title>Complete sequence of Thiocystis violascens DSM 198.</title>
        <authorList>
            <consortium name="US DOE Joint Genome Institute"/>
            <person name="Lucas S."/>
            <person name="Han J."/>
            <person name="Lapidus A."/>
            <person name="Cheng J.-F."/>
            <person name="Goodwin L."/>
            <person name="Pitluck S."/>
            <person name="Peters L."/>
            <person name="Ovchinnikova G."/>
            <person name="Teshima H."/>
            <person name="Detter J.C."/>
            <person name="Han C."/>
            <person name="Tapia R."/>
            <person name="Land M."/>
            <person name="Hauser L."/>
            <person name="Kyrpides N."/>
            <person name="Ivanova N."/>
            <person name="Pagani I."/>
            <person name="Vogl K."/>
            <person name="Liu Z."/>
            <person name="Frigaard N.-U."/>
            <person name="Bryant D."/>
            <person name="Woyke T."/>
        </authorList>
    </citation>
    <scope>NUCLEOTIDE SEQUENCE [LARGE SCALE GENOMIC DNA]</scope>
    <source>
        <strain evidence="13">ATCC 17096 / DSM 198 / 6111</strain>
    </source>
</reference>
<dbReference type="PANTHER" id="PTHR11067">
    <property type="entry name" value="INOSINE TRIPHOSPHATE PYROPHOSPHATASE/HAM1 PROTEIN"/>
    <property type="match status" value="1"/>
</dbReference>
<feature type="binding site" evidence="10">
    <location>
        <begin position="160"/>
        <end position="163"/>
    </location>
    <ligand>
        <name>substrate</name>
    </ligand>
</feature>
<accession>I3YDY3</accession>
<proteinExistence type="inferred from homology"/>
<evidence type="ECO:0000256" key="8">
    <source>
        <dbReference type="ARBA" id="ARBA00051875"/>
    </source>
</evidence>
<dbReference type="KEGG" id="tvi:Thivi_3328"/>
<keyword evidence="5 10" id="KW-0378">Hydrolase</keyword>
<dbReference type="EMBL" id="CP003154">
    <property type="protein sequence ID" value="AFL75201.1"/>
    <property type="molecule type" value="Genomic_DNA"/>
</dbReference>
<evidence type="ECO:0000313" key="12">
    <source>
        <dbReference type="EMBL" id="AFL75201.1"/>
    </source>
</evidence>
<dbReference type="HOGENOM" id="CLU_082080_0_3_6"/>
<dbReference type="CDD" id="cd00515">
    <property type="entry name" value="HAM1"/>
    <property type="match status" value="1"/>
</dbReference>
<dbReference type="GO" id="GO:0046872">
    <property type="term" value="F:metal ion binding"/>
    <property type="evidence" value="ECO:0007669"/>
    <property type="project" value="UniProtKB-KW"/>
</dbReference>
<feature type="active site" description="Proton acceptor" evidence="10">
    <location>
        <position position="75"/>
    </location>
</feature>
<dbReference type="Gene3D" id="3.90.950.10">
    <property type="match status" value="1"/>
</dbReference>
<comment type="caution">
    <text evidence="10">Lacks conserved residue(s) required for the propagation of feature annotation.</text>
</comment>
<keyword evidence="6 10" id="KW-0460">Magnesium</keyword>
<dbReference type="GO" id="GO:0036222">
    <property type="term" value="F:XTP diphosphatase activity"/>
    <property type="evidence" value="ECO:0007669"/>
    <property type="project" value="UniProtKB-UniRule"/>
</dbReference>
<dbReference type="NCBIfam" id="TIGR00042">
    <property type="entry name" value="RdgB/HAM1 family non-canonical purine NTP pyrophosphatase"/>
    <property type="match status" value="1"/>
</dbReference>
<feature type="binding site" evidence="10">
    <location>
        <position position="183"/>
    </location>
    <ligand>
        <name>substrate</name>
    </ligand>
</feature>
<name>I3YDY3_THIV6</name>
<dbReference type="GO" id="GO:0017111">
    <property type="term" value="F:ribonucleoside triphosphate phosphatase activity"/>
    <property type="evidence" value="ECO:0007669"/>
    <property type="project" value="InterPro"/>
</dbReference>
<comment type="cofactor">
    <cofactor evidence="10">
        <name>Mg(2+)</name>
        <dbReference type="ChEBI" id="CHEBI:18420"/>
    </cofactor>
    <text evidence="10">Binds 1 Mg(2+) ion per subunit.</text>
</comment>
<dbReference type="InterPro" id="IPR020922">
    <property type="entry name" value="dITP/XTP_pyrophosphatase"/>
</dbReference>
<comment type="subunit">
    <text evidence="2 10">Homodimer.</text>
</comment>
<dbReference type="GO" id="GO:0009146">
    <property type="term" value="P:purine nucleoside triphosphate catabolic process"/>
    <property type="evidence" value="ECO:0007669"/>
    <property type="project" value="UniProtKB-UniRule"/>
</dbReference>
<feature type="binding site" evidence="10">
    <location>
        <position position="76"/>
    </location>
    <ligand>
        <name>substrate</name>
    </ligand>
</feature>
<evidence type="ECO:0000313" key="13">
    <source>
        <dbReference type="Proteomes" id="UP000006062"/>
    </source>
</evidence>
<comment type="catalytic activity">
    <reaction evidence="8 10">
        <text>dITP + H2O = dIMP + diphosphate + H(+)</text>
        <dbReference type="Rhea" id="RHEA:28342"/>
        <dbReference type="ChEBI" id="CHEBI:15377"/>
        <dbReference type="ChEBI" id="CHEBI:15378"/>
        <dbReference type="ChEBI" id="CHEBI:33019"/>
        <dbReference type="ChEBI" id="CHEBI:61194"/>
        <dbReference type="ChEBI" id="CHEBI:61382"/>
        <dbReference type="EC" id="3.6.1.66"/>
    </reaction>
</comment>
<evidence type="ECO:0000256" key="1">
    <source>
        <dbReference type="ARBA" id="ARBA00008023"/>
    </source>
</evidence>
<dbReference type="GO" id="GO:0035870">
    <property type="term" value="F:dITP diphosphatase activity"/>
    <property type="evidence" value="ECO:0007669"/>
    <property type="project" value="UniProtKB-UniRule"/>
</dbReference>
<dbReference type="Proteomes" id="UP000006062">
    <property type="component" value="Chromosome"/>
</dbReference>
<dbReference type="FunFam" id="3.90.950.10:FF:000001">
    <property type="entry name" value="dITP/XTP pyrophosphatase"/>
    <property type="match status" value="1"/>
</dbReference>
<dbReference type="RefSeq" id="WP_014779608.1">
    <property type="nucleotide sequence ID" value="NC_018012.1"/>
</dbReference>
<evidence type="ECO:0000256" key="10">
    <source>
        <dbReference type="HAMAP-Rule" id="MF_01405"/>
    </source>
</evidence>
<dbReference type="GO" id="GO:0009117">
    <property type="term" value="P:nucleotide metabolic process"/>
    <property type="evidence" value="ECO:0007669"/>
    <property type="project" value="UniProtKB-KW"/>
</dbReference>
<dbReference type="GO" id="GO:0005829">
    <property type="term" value="C:cytosol"/>
    <property type="evidence" value="ECO:0007669"/>
    <property type="project" value="TreeGrafter"/>
</dbReference>
<dbReference type="NCBIfam" id="NF011397">
    <property type="entry name" value="PRK14822.1"/>
    <property type="match status" value="1"/>
</dbReference>
<comment type="function">
    <text evidence="10">Pyrophosphatase that catalyzes the hydrolysis of nucleoside triphosphates to their monophosphate derivatives, with a high preference for the non-canonical purine nucleotides XTP (xanthosine triphosphate), dITP (deoxyinosine triphosphate) and ITP. Seems to function as a house-cleaning enzyme that removes non-canonical purine nucleotides from the nucleotide pool, thus preventing their incorporation into DNA/RNA and avoiding chromosomal lesions.</text>
</comment>
<evidence type="ECO:0000256" key="11">
    <source>
        <dbReference type="RuleBase" id="RU003781"/>
    </source>
</evidence>
<keyword evidence="4 10" id="KW-0547">Nucleotide-binding</keyword>
<dbReference type="SUPFAM" id="SSF52972">
    <property type="entry name" value="ITPase-like"/>
    <property type="match status" value="1"/>
</dbReference>
<keyword evidence="3 10" id="KW-0479">Metal-binding</keyword>
<dbReference type="GO" id="GO:0036220">
    <property type="term" value="F:ITP diphosphatase activity"/>
    <property type="evidence" value="ECO:0007669"/>
    <property type="project" value="UniProtKB-UniRule"/>
</dbReference>
<gene>
    <name evidence="12" type="ordered locus">Thivi_3328</name>
</gene>
<evidence type="ECO:0000256" key="7">
    <source>
        <dbReference type="ARBA" id="ARBA00023080"/>
    </source>
</evidence>
<dbReference type="STRING" id="765911.Thivi_3328"/>
<dbReference type="EC" id="3.6.1.66" evidence="10"/>
<sequence length="207" mass="22364">MSLSHHGESIVLASNNAGKVREISQLLADARIRVVPQSEYGVPEVAETGLTFVENAILKARHAAQCSGLAAIADDSGLEVDALQGAPGIYSARYAGVGASDEDNLVKLLKDLEGLPETARTARFQCVLVYLRHAFDPTPLICQGTWEGVILTEVRGENGFGYDPIFFVPTHGCSSAELDPETKNRLSHRGQALRKLHDLLDAQRLFA</sequence>
<dbReference type="PANTHER" id="PTHR11067:SF9">
    <property type="entry name" value="INOSINE TRIPHOSPHATE PYROPHOSPHATASE"/>
    <property type="match status" value="1"/>
</dbReference>
<dbReference type="Pfam" id="PF01725">
    <property type="entry name" value="Ham1p_like"/>
    <property type="match status" value="1"/>
</dbReference>
<dbReference type="InterPro" id="IPR002637">
    <property type="entry name" value="RdgB/HAM1"/>
</dbReference>
<evidence type="ECO:0000256" key="3">
    <source>
        <dbReference type="ARBA" id="ARBA00022723"/>
    </source>
</evidence>
<dbReference type="HAMAP" id="MF_01405">
    <property type="entry name" value="Non_canon_purine_NTPase"/>
    <property type="match status" value="1"/>
</dbReference>
<keyword evidence="7 10" id="KW-0546">Nucleotide metabolism</keyword>
<dbReference type="OrthoDB" id="9807456at2"/>
<feature type="binding site" evidence="10">
    <location>
        <begin position="188"/>
        <end position="189"/>
    </location>
    <ligand>
        <name>substrate</name>
    </ligand>
</feature>
<dbReference type="AlphaFoldDB" id="I3YDY3"/>
<evidence type="ECO:0000256" key="9">
    <source>
        <dbReference type="ARBA" id="ARBA00052017"/>
    </source>
</evidence>
<dbReference type="InterPro" id="IPR029001">
    <property type="entry name" value="ITPase-like_fam"/>
</dbReference>
<protein>
    <recommendedName>
        <fullName evidence="10">dITP/XTP pyrophosphatase</fullName>
        <ecNumber evidence="10">3.6.1.66</ecNumber>
    </recommendedName>
    <alternativeName>
        <fullName evidence="10">Non-canonical purine NTP pyrophosphatase</fullName>
    </alternativeName>
    <alternativeName>
        <fullName evidence="10">Non-standard purine NTP pyrophosphatase</fullName>
    </alternativeName>
    <alternativeName>
        <fullName evidence="10">Nucleoside-triphosphate diphosphatase</fullName>
    </alternativeName>
    <alternativeName>
        <fullName evidence="10">Nucleoside-triphosphate pyrophosphatase</fullName>
        <shortName evidence="10">NTPase</shortName>
    </alternativeName>
</protein>
<evidence type="ECO:0000256" key="2">
    <source>
        <dbReference type="ARBA" id="ARBA00011738"/>
    </source>
</evidence>
<feature type="binding site" evidence="10">
    <location>
        <position position="75"/>
    </location>
    <ligand>
        <name>Mg(2+)</name>
        <dbReference type="ChEBI" id="CHEBI:18420"/>
    </ligand>
</feature>
<evidence type="ECO:0000256" key="6">
    <source>
        <dbReference type="ARBA" id="ARBA00022842"/>
    </source>
</evidence>
<feature type="binding site" evidence="10">
    <location>
        <begin position="14"/>
        <end position="19"/>
    </location>
    <ligand>
        <name>substrate</name>
    </ligand>
</feature>
<comment type="similarity">
    <text evidence="1 10 11">Belongs to the HAM1 NTPase family.</text>
</comment>
<evidence type="ECO:0000256" key="5">
    <source>
        <dbReference type="ARBA" id="ARBA00022801"/>
    </source>
</evidence>
<comment type="catalytic activity">
    <reaction evidence="10">
        <text>ITP + H2O = IMP + diphosphate + H(+)</text>
        <dbReference type="Rhea" id="RHEA:29399"/>
        <dbReference type="ChEBI" id="CHEBI:15377"/>
        <dbReference type="ChEBI" id="CHEBI:15378"/>
        <dbReference type="ChEBI" id="CHEBI:33019"/>
        <dbReference type="ChEBI" id="CHEBI:58053"/>
        <dbReference type="ChEBI" id="CHEBI:61402"/>
        <dbReference type="EC" id="3.6.1.66"/>
    </reaction>
</comment>
<comment type="catalytic activity">
    <reaction evidence="9 10">
        <text>XTP + H2O = XMP + diphosphate + H(+)</text>
        <dbReference type="Rhea" id="RHEA:28610"/>
        <dbReference type="ChEBI" id="CHEBI:15377"/>
        <dbReference type="ChEBI" id="CHEBI:15378"/>
        <dbReference type="ChEBI" id="CHEBI:33019"/>
        <dbReference type="ChEBI" id="CHEBI:57464"/>
        <dbReference type="ChEBI" id="CHEBI:61314"/>
        <dbReference type="EC" id="3.6.1.66"/>
    </reaction>
</comment>
<keyword evidence="13" id="KW-1185">Reference proteome</keyword>
<organism evidence="12 13">
    <name type="scientific">Thiocystis violascens (strain ATCC 17096 / DSM 198 / 6111)</name>
    <name type="common">Chromatium violascens</name>
    <dbReference type="NCBI Taxonomy" id="765911"/>
    <lineage>
        <taxon>Bacteria</taxon>
        <taxon>Pseudomonadati</taxon>
        <taxon>Pseudomonadota</taxon>
        <taxon>Gammaproteobacteria</taxon>
        <taxon>Chromatiales</taxon>
        <taxon>Chromatiaceae</taxon>
        <taxon>Thiocystis</taxon>
    </lineage>
</organism>